<gene>
    <name evidence="2" type="ORF">ALMOND_2B014020</name>
</gene>
<dbReference type="AlphaFoldDB" id="A0A5E4EM91"/>
<name>A0A5E4EM91_PRUDU</name>
<accession>A0A5E4EM91</accession>
<evidence type="ECO:0000259" key="1">
    <source>
        <dbReference type="Pfam" id="PF14244"/>
    </source>
</evidence>
<dbReference type="Pfam" id="PF14244">
    <property type="entry name" value="Retrotran_gag_3"/>
    <property type="match status" value="1"/>
</dbReference>
<evidence type="ECO:0000313" key="3">
    <source>
        <dbReference type="Proteomes" id="UP000327085"/>
    </source>
</evidence>
<dbReference type="Gramene" id="VVA16526">
    <property type="protein sequence ID" value="VVA16526"/>
    <property type="gene ID" value="Prudul26B014020"/>
</dbReference>
<feature type="domain" description="Retrotransposon Copia-like N-terminal" evidence="1">
    <location>
        <begin position="22"/>
        <end position="60"/>
    </location>
</feature>
<protein>
    <submittedName>
        <fullName evidence="2">PREDICTED: UBN2_3 domain-containing</fullName>
    </submittedName>
</protein>
<proteinExistence type="predicted"/>
<dbReference type="InterPro" id="IPR029472">
    <property type="entry name" value="Copia-like_N"/>
</dbReference>
<dbReference type="PANTHER" id="PTHR47481:SF30">
    <property type="entry name" value="CCHC-TYPE DOMAIN-CONTAINING PROTEIN"/>
    <property type="match status" value="1"/>
</dbReference>
<sequence>MSSSAASSSSVLMVSSSNISNFLTIKLDCTNFPLWRAQIVPLLRSRNLLSFVDGSSMCPAAFLIDAEGKLTKSLRSDLMRTTRGDLSIADYLDTALGKIPWAELV</sequence>
<dbReference type="OMA" id="TSIHAMF"/>
<reference evidence="3" key="1">
    <citation type="journal article" date="2020" name="Plant J.">
        <title>Transposons played a major role in the diversification between the closely related almond and peach genomes: results from the almond genome sequence.</title>
        <authorList>
            <person name="Alioto T."/>
            <person name="Alexiou K.G."/>
            <person name="Bardil A."/>
            <person name="Barteri F."/>
            <person name="Castanera R."/>
            <person name="Cruz F."/>
            <person name="Dhingra A."/>
            <person name="Duval H."/>
            <person name="Fernandez I Marti A."/>
            <person name="Frias L."/>
            <person name="Galan B."/>
            <person name="Garcia J.L."/>
            <person name="Howad W."/>
            <person name="Gomez-Garrido J."/>
            <person name="Gut M."/>
            <person name="Julca I."/>
            <person name="Morata J."/>
            <person name="Puigdomenech P."/>
            <person name="Ribeca P."/>
            <person name="Rubio Cabetas M.J."/>
            <person name="Vlasova A."/>
            <person name="Wirthensohn M."/>
            <person name="Garcia-Mas J."/>
            <person name="Gabaldon T."/>
            <person name="Casacuberta J.M."/>
            <person name="Arus P."/>
        </authorList>
    </citation>
    <scope>NUCLEOTIDE SEQUENCE [LARGE SCALE GENOMIC DNA]</scope>
    <source>
        <strain evidence="3">cv. Texas</strain>
    </source>
</reference>
<dbReference type="EMBL" id="CABIKO010000019">
    <property type="protein sequence ID" value="VVA16526.1"/>
    <property type="molecule type" value="Genomic_DNA"/>
</dbReference>
<dbReference type="Proteomes" id="UP000327085">
    <property type="component" value="Chromosome 6"/>
</dbReference>
<organism evidence="2 3">
    <name type="scientific">Prunus dulcis</name>
    <name type="common">Almond</name>
    <name type="synonym">Amygdalus dulcis</name>
    <dbReference type="NCBI Taxonomy" id="3755"/>
    <lineage>
        <taxon>Eukaryota</taxon>
        <taxon>Viridiplantae</taxon>
        <taxon>Streptophyta</taxon>
        <taxon>Embryophyta</taxon>
        <taxon>Tracheophyta</taxon>
        <taxon>Spermatophyta</taxon>
        <taxon>Magnoliopsida</taxon>
        <taxon>eudicotyledons</taxon>
        <taxon>Gunneridae</taxon>
        <taxon>Pentapetalae</taxon>
        <taxon>rosids</taxon>
        <taxon>fabids</taxon>
        <taxon>Rosales</taxon>
        <taxon>Rosaceae</taxon>
        <taxon>Amygdaloideae</taxon>
        <taxon>Amygdaleae</taxon>
        <taxon>Prunus</taxon>
    </lineage>
</organism>
<dbReference type="PANTHER" id="PTHR47481">
    <property type="match status" value="1"/>
</dbReference>
<evidence type="ECO:0000313" key="2">
    <source>
        <dbReference type="EMBL" id="VVA16526.1"/>
    </source>
</evidence>
<dbReference type="InParanoid" id="A0A5E4EM91"/>